<dbReference type="AlphaFoldDB" id="A0AAW0C051"/>
<sequence length="107" mass="12097">MGLNMRKIPVHSLVDEDQCYELVEDIHELDETDNRDMMELAALTTSLGLTEFNEVDTAGLFEDLAALKDSRKNLYNINFEDARKIDGAYFMLSQPGIPSITLETSHT</sequence>
<evidence type="ECO:0000313" key="1">
    <source>
        <dbReference type="EMBL" id="KAK7030869.1"/>
    </source>
</evidence>
<dbReference type="EMBL" id="JAYKXP010000074">
    <property type="protein sequence ID" value="KAK7030869.1"/>
    <property type="molecule type" value="Genomic_DNA"/>
</dbReference>
<proteinExistence type="predicted"/>
<gene>
    <name evidence="1" type="ORF">VNI00_013979</name>
</gene>
<keyword evidence="2" id="KW-1185">Reference proteome</keyword>
<reference evidence="1 2" key="1">
    <citation type="submission" date="2024-01" db="EMBL/GenBank/DDBJ databases">
        <title>A draft genome for a cacao thread blight-causing isolate of Paramarasmius palmivorus.</title>
        <authorList>
            <person name="Baruah I.K."/>
            <person name="Bukari Y."/>
            <person name="Amoako-Attah I."/>
            <person name="Meinhardt L.W."/>
            <person name="Bailey B.A."/>
            <person name="Cohen S.P."/>
        </authorList>
    </citation>
    <scope>NUCLEOTIDE SEQUENCE [LARGE SCALE GENOMIC DNA]</scope>
    <source>
        <strain evidence="1 2">GH-12</strain>
    </source>
</reference>
<protein>
    <recommendedName>
        <fullName evidence="3">Tropomodulin</fullName>
    </recommendedName>
</protein>
<organism evidence="1 2">
    <name type="scientific">Paramarasmius palmivorus</name>
    <dbReference type="NCBI Taxonomy" id="297713"/>
    <lineage>
        <taxon>Eukaryota</taxon>
        <taxon>Fungi</taxon>
        <taxon>Dikarya</taxon>
        <taxon>Basidiomycota</taxon>
        <taxon>Agaricomycotina</taxon>
        <taxon>Agaricomycetes</taxon>
        <taxon>Agaricomycetidae</taxon>
        <taxon>Agaricales</taxon>
        <taxon>Marasmiineae</taxon>
        <taxon>Marasmiaceae</taxon>
        <taxon>Paramarasmius</taxon>
    </lineage>
</organism>
<evidence type="ECO:0000313" key="2">
    <source>
        <dbReference type="Proteomes" id="UP001383192"/>
    </source>
</evidence>
<name>A0AAW0C051_9AGAR</name>
<dbReference type="Proteomes" id="UP001383192">
    <property type="component" value="Unassembled WGS sequence"/>
</dbReference>
<accession>A0AAW0C051</accession>
<comment type="caution">
    <text evidence="1">The sequence shown here is derived from an EMBL/GenBank/DDBJ whole genome shotgun (WGS) entry which is preliminary data.</text>
</comment>
<evidence type="ECO:0008006" key="3">
    <source>
        <dbReference type="Google" id="ProtNLM"/>
    </source>
</evidence>